<sequence>MFMYNGYSSYDTDIQKHIICNSTCTIFPSAIAEKTLIPCIAYIHDLIVTNRPFSVTTDKDMKWLLEIFSFGFTCEDSSIYQLCANVYVEWLKVFDQQQQQSNNNIEQNVPACIPSILREKTEFYWSQMFWHLYHLFVIHDEKNADLLTKRMYSHKVLRQLQTMISQTELTFNLWNILLQVFLAIGDAVLAMPYRTNEEGSAILSHRLVPSIYQVWLVACKKMNPSPGLWRTFRDYAYQWRHRPAVIYDWAQLCCVLSSYVVNKFCWPDYVPVPYTCTETDQGDFIQKIIDSFDLYSLVTTWLKFLTILRNPADCGDVSIFLRMPRYVNALESQNSGTKAKDFTSLQELPKIFVNATKAVAMFVDIWLGKEVDPTTELYSPKPVSSTGTSSTPDGSSLQQRTRDSVRVPPPPPLPPSILPYGPDSVRSKVKSQSDRKVSMAIAPSFTQSSGPPAVGNSTVNSSISNMESTSRILRINRPTVNSLFHLYGPYVLDACLLLSKERQQRYDITLT</sequence>
<dbReference type="InterPro" id="IPR039930">
    <property type="entry name" value="RALGAPB"/>
</dbReference>
<dbReference type="EMBL" id="CAJNOQ010001950">
    <property type="protein sequence ID" value="CAF0929112.1"/>
    <property type="molecule type" value="Genomic_DNA"/>
</dbReference>
<evidence type="ECO:0000256" key="1">
    <source>
        <dbReference type="SAM" id="MobiDB-lite"/>
    </source>
</evidence>
<reference evidence="3" key="1">
    <citation type="submission" date="2021-02" db="EMBL/GenBank/DDBJ databases">
        <authorList>
            <person name="Nowell W R."/>
        </authorList>
    </citation>
    <scope>NUCLEOTIDE SEQUENCE</scope>
</reference>
<evidence type="ECO:0000313" key="5">
    <source>
        <dbReference type="Proteomes" id="UP000663829"/>
    </source>
</evidence>
<proteinExistence type="predicted"/>
<gene>
    <name evidence="3" type="ORF">GPM918_LOCUS10083</name>
    <name evidence="4" type="ORF">SRO942_LOCUS10089</name>
</gene>
<dbReference type="OrthoDB" id="10009983at2759"/>
<dbReference type="PANTHER" id="PTHR21344:SF1">
    <property type="entry name" value="RAL GTPASE-ACTIVATING PROTEIN SUBUNIT BETA"/>
    <property type="match status" value="1"/>
</dbReference>
<protein>
    <recommendedName>
        <fullName evidence="2">Ral GTPase-activating protein subunit alpha/beta N-terminal domain-containing protein</fullName>
    </recommendedName>
</protein>
<feature type="compositionally biased region" description="Low complexity" evidence="1">
    <location>
        <begin position="379"/>
        <end position="396"/>
    </location>
</feature>
<dbReference type="GO" id="GO:0005096">
    <property type="term" value="F:GTPase activator activity"/>
    <property type="evidence" value="ECO:0007669"/>
    <property type="project" value="InterPro"/>
</dbReference>
<dbReference type="Proteomes" id="UP000681722">
    <property type="component" value="Unassembled WGS sequence"/>
</dbReference>
<comment type="caution">
    <text evidence="3">The sequence shown here is derived from an EMBL/GenBank/DDBJ whole genome shotgun (WGS) entry which is preliminary data.</text>
</comment>
<name>A0A814BLF8_9BILA</name>
<evidence type="ECO:0000313" key="3">
    <source>
        <dbReference type="EMBL" id="CAF0929112.1"/>
    </source>
</evidence>
<feature type="compositionally biased region" description="Pro residues" evidence="1">
    <location>
        <begin position="407"/>
        <end position="417"/>
    </location>
</feature>
<feature type="domain" description="Ral GTPase-activating protein subunit alpha/beta N-terminal" evidence="2">
    <location>
        <begin position="153"/>
        <end position="262"/>
    </location>
</feature>
<keyword evidence="5" id="KW-1185">Reference proteome</keyword>
<dbReference type="Proteomes" id="UP000663829">
    <property type="component" value="Unassembled WGS sequence"/>
</dbReference>
<dbReference type="AlphaFoldDB" id="A0A814BLF8"/>
<feature type="region of interest" description="Disordered" evidence="1">
    <location>
        <begin position="377"/>
        <end position="437"/>
    </location>
</feature>
<dbReference type="Pfam" id="PF20412">
    <property type="entry name" value="RALGAPB_N"/>
    <property type="match status" value="1"/>
</dbReference>
<evidence type="ECO:0000259" key="2">
    <source>
        <dbReference type="Pfam" id="PF20412"/>
    </source>
</evidence>
<accession>A0A814BLF8</accession>
<dbReference type="InterPro" id="IPR046859">
    <property type="entry name" value="RGPA/RALGAPB_N"/>
</dbReference>
<evidence type="ECO:0000313" key="4">
    <source>
        <dbReference type="EMBL" id="CAF3707451.1"/>
    </source>
</evidence>
<dbReference type="PANTHER" id="PTHR21344">
    <property type="entry name" value="RAL GTPASE-ACTIVATING PROTEIN SUBUNIT BETA"/>
    <property type="match status" value="1"/>
</dbReference>
<organism evidence="3 5">
    <name type="scientific">Didymodactylos carnosus</name>
    <dbReference type="NCBI Taxonomy" id="1234261"/>
    <lineage>
        <taxon>Eukaryota</taxon>
        <taxon>Metazoa</taxon>
        <taxon>Spiralia</taxon>
        <taxon>Gnathifera</taxon>
        <taxon>Rotifera</taxon>
        <taxon>Eurotatoria</taxon>
        <taxon>Bdelloidea</taxon>
        <taxon>Philodinida</taxon>
        <taxon>Philodinidae</taxon>
        <taxon>Didymodactylos</taxon>
    </lineage>
</organism>
<dbReference type="EMBL" id="CAJOBC010001951">
    <property type="protein sequence ID" value="CAF3707451.1"/>
    <property type="molecule type" value="Genomic_DNA"/>
</dbReference>